<dbReference type="AlphaFoldDB" id="A0AA39V5I4"/>
<name>A0AA39V5I4_9LECA</name>
<keyword evidence="2" id="KW-1185">Reference proteome</keyword>
<dbReference type="Proteomes" id="UP001166286">
    <property type="component" value="Unassembled WGS sequence"/>
</dbReference>
<comment type="caution">
    <text evidence="1">The sequence shown here is derived from an EMBL/GenBank/DDBJ whole genome shotgun (WGS) entry which is preliminary data.</text>
</comment>
<protein>
    <submittedName>
        <fullName evidence="1">Uncharacterized protein</fullName>
    </submittedName>
</protein>
<proteinExistence type="predicted"/>
<evidence type="ECO:0000313" key="2">
    <source>
        <dbReference type="Proteomes" id="UP001166286"/>
    </source>
</evidence>
<reference evidence="1" key="1">
    <citation type="submission" date="2023-03" db="EMBL/GenBank/DDBJ databases">
        <title>Complete genome of Cladonia borealis.</title>
        <authorList>
            <person name="Park H."/>
        </authorList>
    </citation>
    <scope>NUCLEOTIDE SEQUENCE</scope>
    <source>
        <strain evidence="1">ANT050790</strain>
    </source>
</reference>
<accession>A0AA39V5I4</accession>
<dbReference type="EMBL" id="JAFEKC020000001">
    <property type="protein sequence ID" value="KAK0517213.1"/>
    <property type="molecule type" value="Genomic_DNA"/>
</dbReference>
<evidence type="ECO:0000313" key="1">
    <source>
        <dbReference type="EMBL" id="KAK0517213.1"/>
    </source>
</evidence>
<gene>
    <name evidence="1" type="ORF">JMJ35_000368</name>
</gene>
<organism evidence="1 2">
    <name type="scientific">Cladonia borealis</name>
    <dbReference type="NCBI Taxonomy" id="184061"/>
    <lineage>
        <taxon>Eukaryota</taxon>
        <taxon>Fungi</taxon>
        <taxon>Dikarya</taxon>
        <taxon>Ascomycota</taxon>
        <taxon>Pezizomycotina</taxon>
        <taxon>Lecanoromycetes</taxon>
        <taxon>OSLEUM clade</taxon>
        <taxon>Lecanoromycetidae</taxon>
        <taxon>Lecanorales</taxon>
        <taxon>Lecanorineae</taxon>
        <taxon>Cladoniaceae</taxon>
        <taxon>Cladonia</taxon>
    </lineage>
</organism>
<sequence length="80" mass="8875">MTLPFTDDCGKNAKSKLLQKIQDNKIVKKVSDKGAKLQDKGAKLWYFLKVTLKNHGWYYGDGGALEAWPASIDAADETNS</sequence>